<keyword evidence="3" id="KW-0687">Ribonucleoprotein</keyword>
<dbReference type="AlphaFoldDB" id="G7DV81"/>
<dbReference type="InterPro" id="IPR035987">
    <property type="entry name" value="Ribosomal_uS8_sf"/>
</dbReference>
<comment type="similarity">
    <text evidence="1">Belongs to the universal ribosomal protein uS8 family.</text>
</comment>
<dbReference type="Gene3D" id="3.30.1370.30">
    <property type="match status" value="1"/>
</dbReference>
<keyword evidence="2" id="KW-0689">Ribosomal protein</keyword>
<protein>
    <recommendedName>
        <fullName evidence="6">Ribosomal protein S8</fullName>
    </recommendedName>
</protein>
<organism evidence="4 5">
    <name type="scientific">Mixia osmundae (strain CBS 9802 / IAM 14324 / JCM 22182 / KY 12970)</name>
    <dbReference type="NCBI Taxonomy" id="764103"/>
    <lineage>
        <taxon>Eukaryota</taxon>
        <taxon>Fungi</taxon>
        <taxon>Dikarya</taxon>
        <taxon>Basidiomycota</taxon>
        <taxon>Pucciniomycotina</taxon>
        <taxon>Mixiomycetes</taxon>
        <taxon>Mixiales</taxon>
        <taxon>Mixiaceae</taxon>
        <taxon>Mixia</taxon>
    </lineage>
</organism>
<evidence type="ECO:0000313" key="4">
    <source>
        <dbReference type="EMBL" id="GAA94491.1"/>
    </source>
</evidence>
<dbReference type="InParanoid" id="G7DV81"/>
<accession>G7DV81</accession>
<dbReference type="OrthoDB" id="409928at2759"/>
<dbReference type="RefSeq" id="XP_014570721.1">
    <property type="nucleotide sequence ID" value="XM_014715235.1"/>
</dbReference>
<dbReference type="GO" id="GO:0005840">
    <property type="term" value="C:ribosome"/>
    <property type="evidence" value="ECO:0007669"/>
    <property type="project" value="UniProtKB-KW"/>
</dbReference>
<dbReference type="eggNOG" id="ENOG502RXRN">
    <property type="taxonomic scope" value="Eukaryota"/>
</dbReference>
<dbReference type="Pfam" id="PF00410">
    <property type="entry name" value="Ribosomal_S8"/>
    <property type="match status" value="1"/>
</dbReference>
<dbReference type="InterPro" id="IPR000630">
    <property type="entry name" value="Ribosomal_uS8"/>
</dbReference>
<reference evidence="4 5" key="1">
    <citation type="journal article" date="2011" name="J. Gen. Appl. Microbiol.">
        <title>Draft genome sequencing of the enigmatic basidiomycete Mixia osmundae.</title>
        <authorList>
            <person name="Nishida H."/>
            <person name="Nagatsuka Y."/>
            <person name="Sugiyama J."/>
        </authorList>
    </citation>
    <scope>NUCLEOTIDE SEQUENCE [LARGE SCALE GENOMIC DNA]</scope>
    <source>
        <strain evidence="5">CBS 9802 / IAM 14324 / JCM 22182 / KY 12970</strain>
    </source>
</reference>
<keyword evidence="5" id="KW-1185">Reference proteome</keyword>
<dbReference type="EMBL" id="BABT02000037">
    <property type="protein sequence ID" value="GAA94491.1"/>
    <property type="molecule type" value="Genomic_DNA"/>
</dbReference>
<dbReference type="Gene3D" id="3.30.1490.10">
    <property type="match status" value="1"/>
</dbReference>
<dbReference type="GO" id="GO:1990904">
    <property type="term" value="C:ribonucleoprotein complex"/>
    <property type="evidence" value="ECO:0007669"/>
    <property type="project" value="UniProtKB-KW"/>
</dbReference>
<gene>
    <name evidence="4" type="primary">Mo01143</name>
    <name evidence="4" type="ORF">E5Q_01143</name>
</gene>
<dbReference type="OMA" id="KYWQNEP"/>
<proteinExistence type="inferred from homology"/>
<dbReference type="GO" id="GO:0003735">
    <property type="term" value="F:structural constituent of ribosome"/>
    <property type="evidence" value="ECO:0007669"/>
    <property type="project" value="InterPro"/>
</dbReference>
<comment type="caution">
    <text evidence="4">The sequence shown here is derived from an EMBL/GenBank/DDBJ whole genome shotgun (WGS) entry which is preliminary data.</text>
</comment>
<dbReference type="STRING" id="764103.G7DV81"/>
<evidence type="ECO:0000313" key="5">
    <source>
        <dbReference type="Proteomes" id="UP000009131"/>
    </source>
</evidence>
<evidence type="ECO:0008006" key="6">
    <source>
        <dbReference type="Google" id="ProtNLM"/>
    </source>
</evidence>
<dbReference type="Proteomes" id="UP000009131">
    <property type="component" value="Unassembled WGS sequence"/>
</dbReference>
<dbReference type="FunCoup" id="G7DV81">
    <property type="interactions" value="132"/>
</dbReference>
<evidence type="ECO:0000256" key="3">
    <source>
        <dbReference type="ARBA" id="ARBA00023274"/>
    </source>
</evidence>
<dbReference type="GO" id="GO:0006412">
    <property type="term" value="P:translation"/>
    <property type="evidence" value="ECO:0007669"/>
    <property type="project" value="InterPro"/>
</dbReference>
<dbReference type="SUPFAM" id="SSF56047">
    <property type="entry name" value="Ribosomal protein S8"/>
    <property type="match status" value="1"/>
</dbReference>
<reference evidence="4 5" key="2">
    <citation type="journal article" date="2012" name="Open Biol.">
        <title>Characteristics of nucleosomes and linker DNA regions on the genome of the basidiomycete Mixia osmundae revealed by mono- and dinucleosome mapping.</title>
        <authorList>
            <person name="Nishida H."/>
            <person name="Kondo S."/>
            <person name="Matsumoto T."/>
            <person name="Suzuki Y."/>
            <person name="Yoshikawa H."/>
            <person name="Taylor T.D."/>
            <person name="Sugiyama J."/>
        </authorList>
    </citation>
    <scope>NUCLEOTIDE SEQUENCE [LARGE SCALE GENOMIC DNA]</scope>
    <source>
        <strain evidence="5">CBS 9802 / IAM 14324 / JCM 22182 / KY 12970</strain>
    </source>
</reference>
<dbReference type="HOGENOM" id="CLU_107213_1_0_1"/>
<name>G7DV81_MIXOS</name>
<evidence type="ECO:0000256" key="1">
    <source>
        <dbReference type="ARBA" id="ARBA00006471"/>
    </source>
</evidence>
<sequence length="161" mass="17492">MASVTNTSLPAILCTTLRNASRARLRCVQLMKSKQNLKIAQILLKHGFVSNVHYGTATSPVPADANGAPIAAQRIWVHLKYRNDRPVLGDLQLISKPSRRITVSTQELHRLLTGRRAQYVPPIGMGEIAIVRTGDGQLLEAREALTANAAGELVARIGPDI</sequence>
<evidence type="ECO:0000256" key="2">
    <source>
        <dbReference type="ARBA" id="ARBA00022980"/>
    </source>
</evidence>